<name>A0A8S5R557_9CAUD</name>
<proteinExistence type="predicted"/>
<reference evidence="1" key="1">
    <citation type="journal article" date="2021" name="Proc. Natl. Acad. Sci. U.S.A.">
        <title>A Catalog of Tens of Thousands of Viruses from Human Metagenomes Reveals Hidden Associations with Chronic Diseases.</title>
        <authorList>
            <person name="Tisza M.J."/>
            <person name="Buck C.B."/>
        </authorList>
    </citation>
    <scope>NUCLEOTIDE SEQUENCE</scope>
    <source>
        <strain evidence="1">CtpV36</strain>
    </source>
</reference>
<sequence>MDALFTSVVRLSEQGLSLKKISKQLNISEQKARKILITAGAWSSPLADSIAAMTKSGKGVDEIAAALGLGRNAVLSYMPYNRGMKGAEYPTINAIRIRECRNRKKVKPENEQF</sequence>
<evidence type="ECO:0000313" key="1">
    <source>
        <dbReference type="EMBL" id="DAE26512.1"/>
    </source>
</evidence>
<organism evidence="1">
    <name type="scientific">Siphoviridae sp. ctpV36</name>
    <dbReference type="NCBI Taxonomy" id="2827279"/>
    <lineage>
        <taxon>Viruses</taxon>
        <taxon>Duplodnaviria</taxon>
        <taxon>Heunggongvirae</taxon>
        <taxon>Uroviricota</taxon>
        <taxon>Caudoviricetes</taxon>
    </lineage>
</organism>
<protein>
    <submittedName>
        <fullName evidence="1">Uncharacterized protein</fullName>
    </submittedName>
</protein>
<accession>A0A8S5R557</accession>
<dbReference type="EMBL" id="BK015819">
    <property type="protein sequence ID" value="DAE26512.1"/>
    <property type="molecule type" value="Genomic_DNA"/>
</dbReference>